<reference evidence="3 4" key="1">
    <citation type="journal article" date="2018" name="Cell">
        <title>The Chara Genome: Secondary Complexity and Implications for Plant Terrestrialization.</title>
        <authorList>
            <person name="Nishiyama T."/>
            <person name="Sakayama H."/>
            <person name="Vries J.D."/>
            <person name="Buschmann H."/>
            <person name="Saint-Marcoux D."/>
            <person name="Ullrich K.K."/>
            <person name="Haas F.B."/>
            <person name="Vanderstraeten L."/>
            <person name="Becker D."/>
            <person name="Lang D."/>
            <person name="Vosolsobe S."/>
            <person name="Rombauts S."/>
            <person name="Wilhelmsson P.K.I."/>
            <person name="Janitza P."/>
            <person name="Kern R."/>
            <person name="Heyl A."/>
            <person name="Rumpler F."/>
            <person name="Villalobos L.I.A.C."/>
            <person name="Clay J.M."/>
            <person name="Skokan R."/>
            <person name="Toyoda A."/>
            <person name="Suzuki Y."/>
            <person name="Kagoshima H."/>
            <person name="Schijlen E."/>
            <person name="Tajeshwar N."/>
            <person name="Catarino B."/>
            <person name="Hetherington A.J."/>
            <person name="Saltykova A."/>
            <person name="Bonnot C."/>
            <person name="Breuninger H."/>
            <person name="Symeonidi A."/>
            <person name="Radhakrishnan G.V."/>
            <person name="Van Nieuwerburgh F."/>
            <person name="Deforce D."/>
            <person name="Chang C."/>
            <person name="Karol K.G."/>
            <person name="Hedrich R."/>
            <person name="Ulvskov P."/>
            <person name="Glockner G."/>
            <person name="Delwiche C.F."/>
            <person name="Petrasek J."/>
            <person name="Van de Peer Y."/>
            <person name="Friml J."/>
            <person name="Beilby M."/>
            <person name="Dolan L."/>
            <person name="Kohara Y."/>
            <person name="Sugano S."/>
            <person name="Fujiyama A."/>
            <person name="Delaux P.-M."/>
            <person name="Quint M."/>
            <person name="TheiBen G."/>
            <person name="Hagemann M."/>
            <person name="Harholt J."/>
            <person name="Dunand C."/>
            <person name="Zachgo S."/>
            <person name="Langdale J."/>
            <person name="Maumus F."/>
            <person name="Straeten D.V.D."/>
            <person name="Gould S.B."/>
            <person name="Rensing S.A."/>
        </authorList>
    </citation>
    <scope>NUCLEOTIDE SEQUENCE [LARGE SCALE GENOMIC DNA]</scope>
    <source>
        <strain evidence="3 4">S276</strain>
    </source>
</reference>
<feature type="compositionally biased region" description="Acidic residues" evidence="2">
    <location>
        <begin position="79"/>
        <end position="91"/>
    </location>
</feature>
<name>A0A388M9K3_CHABU</name>
<proteinExistence type="predicted"/>
<dbReference type="Proteomes" id="UP000265515">
    <property type="component" value="Unassembled WGS sequence"/>
</dbReference>
<feature type="region of interest" description="Disordered" evidence="2">
    <location>
        <begin position="65"/>
        <end position="109"/>
    </location>
</feature>
<sequence>MVDTRSGKSTTPYTHAQEEQAAAILRERKEKREKKELLQQAKLKIIAEEQAAKKKKLEEEIRRVQQEEEDKMRAAVKEEEIEEEQLEEEEHALERRRMGERGASSGTKQDDMWVEKKISKWVAQEVMLYVPQEEKEAAPREIEAVSDPLECQTIENEKKLEWKLHLAREKKKRMEEANRMAREVESLHSCRQEVEAQPDIQAKLDKILGSIELLGRAWIEHHQSVRGQDMALHSIRTGFREFARDVATHVGTEVRRLKEGAKKFCAGVIEGAKVVAASESEGRTCKEPVKLKFPDSYGGKKEENFDNWEASVNNYVYLQHILPEEQILVAFHALKDEAASFARSLARVASCENNMVAYSKITPLPRFFKLLRVRFADATRGVRASDKLQTIHSRQWKSARALKPVMDGLVAVPDHGVTETQLVNLFYRAMSEPLRWHFLEKTEQAHITYDALSREVVLFEAKSMPVSTFWHKDLDKGKK</sequence>
<feature type="compositionally biased region" description="Basic and acidic residues" evidence="2">
    <location>
        <begin position="65"/>
        <end position="78"/>
    </location>
</feature>
<gene>
    <name evidence="3" type="ORF">CBR_g52112</name>
</gene>
<evidence type="ECO:0000256" key="1">
    <source>
        <dbReference type="SAM" id="Coils"/>
    </source>
</evidence>
<accession>A0A388M9K3</accession>
<keyword evidence="1" id="KW-0175">Coiled coil</keyword>
<organism evidence="3 4">
    <name type="scientific">Chara braunii</name>
    <name type="common">Braun's stonewort</name>
    <dbReference type="NCBI Taxonomy" id="69332"/>
    <lineage>
        <taxon>Eukaryota</taxon>
        <taxon>Viridiplantae</taxon>
        <taxon>Streptophyta</taxon>
        <taxon>Charophyceae</taxon>
        <taxon>Charales</taxon>
        <taxon>Characeae</taxon>
        <taxon>Chara</taxon>
    </lineage>
</organism>
<feature type="region of interest" description="Disordered" evidence="2">
    <location>
        <begin position="1"/>
        <end position="22"/>
    </location>
</feature>
<evidence type="ECO:0000313" key="3">
    <source>
        <dbReference type="EMBL" id="GBG91230.1"/>
    </source>
</evidence>
<keyword evidence="4" id="KW-1185">Reference proteome</keyword>
<feature type="coiled-coil region" evidence="1">
    <location>
        <begin position="157"/>
        <end position="187"/>
    </location>
</feature>
<dbReference type="EMBL" id="BFEA01000884">
    <property type="protein sequence ID" value="GBG91230.1"/>
    <property type="molecule type" value="Genomic_DNA"/>
</dbReference>
<protein>
    <submittedName>
        <fullName evidence="3">Uncharacterized protein</fullName>
    </submittedName>
</protein>
<dbReference type="AlphaFoldDB" id="A0A388M9K3"/>
<comment type="caution">
    <text evidence="3">The sequence shown here is derived from an EMBL/GenBank/DDBJ whole genome shotgun (WGS) entry which is preliminary data.</text>
</comment>
<evidence type="ECO:0000256" key="2">
    <source>
        <dbReference type="SAM" id="MobiDB-lite"/>
    </source>
</evidence>
<dbReference type="Gramene" id="GBG91230">
    <property type="protein sequence ID" value="GBG91230"/>
    <property type="gene ID" value="CBR_g52112"/>
</dbReference>
<evidence type="ECO:0000313" key="4">
    <source>
        <dbReference type="Proteomes" id="UP000265515"/>
    </source>
</evidence>